<name>A0AAD9RP85_9HYME</name>
<organism evidence="6 7">
    <name type="scientific">Odynerus spinipes</name>
    <dbReference type="NCBI Taxonomy" id="1348599"/>
    <lineage>
        <taxon>Eukaryota</taxon>
        <taxon>Metazoa</taxon>
        <taxon>Ecdysozoa</taxon>
        <taxon>Arthropoda</taxon>
        <taxon>Hexapoda</taxon>
        <taxon>Insecta</taxon>
        <taxon>Pterygota</taxon>
        <taxon>Neoptera</taxon>
        <taxon>Endopterygota</taxon>
        <taxon>Hymenoptera</taxon>
        <taxon>Apocrita</taxon>
        <taxon>Aculeata</taxon>
        <taxon>Vespoidea</taxon>
        <taxon>Vespidae</taxon>
        <taxon>Eumeninae</taxon>
        <taxon>Odynerus</taxon>
    </lineage>
</organism>
<accession>A0AAD9RP85</accession>
<evidence type="ECO:0000313" key="7">
    <source>
        <dbReference type="Proteomes" id="UP001258017"/>
    </source>
</evidence>
<dbReference type="InterPro" id="IPR013259">
    <property type="entry name" value="Sulfakinin"/>
</dbReference>
<proteinExistence type="inferred from homology"/>
<evidence type="ECO:0000256" key="2">
    <source>
        <dbReference type="ARBA" id="ARBA00006273"/>
    </source>
</evidence>
<comment type="subcellular location">
    <subcellularLocation>
        <location evidence="1">Secreted</location>
    </subcellularLocation>
</comment>
<comment type="similarity">
    <text evidence="2">Belongs to the gastrin/cholecystokinin family.</text>
</comment>
<comment type="caution">
    <text evidence="6">The sequence shown here is derived from an EMBL/GenBank/DDBJ whole genome shotgun (WGS) entry which is preliminary data.</text>
</comment>
<evidence type="ECO:0000256" key="3">
    <source>
        <dbReference type="ARBA" id="ARBA00022525"/>
    </source>
</evidence>
<reference evidence="6" key="2">
    <citation type="journal article" date="2023" name="Commun. Biol.">
        <title>Intrasexual cuticular hydrocarbon dimorphism in a wasp sheds light on hydrocarbon biosynthesis genes in Hymenoptera.</title>
        <authorList>
            <person name="Moris V.C."/>
            <person name="Podsiadlowski L."/>
            <person name="Martin S."/>
            <person name="Oeyen J.P."/>
            <person name="Donath A."/>
            <person name="Petersen M."/>
            <person name="Wilbrandt J."/>
            <person name="Misof B."/>
            <person name="Liedtke D."/>
            <person name="Thamm M."/>
            <person name="Scheiner R."/>
            <person name="Schmitt T."/>
            <person name="Niehuis O."/>
        </authorList>
    </citation>
    <scope>NUCLEOTIDE SEQUENCE</scope>
    <source>
        <strain evidence="6">GBR_01_08_01A</strain>
    </source>
</reference>
<dbReference type="PROSITE" id="PS00259">
    <property type="entry name" value="GASTRIN"/>
    <property type="match status" value="1"/>
</dbReference>
<sequence length="73" mass="8660">MWLFHGKCTAAPEFIGSVHRQQNKNRAFLRGYAIDDTYGGDDDILDLNKRQQFDDYGHMRFGKRDRFDDYGHM</sequence>
<evidence type="ECO:0000256" key="4">
    <source>
        <dbReference type="ARBA" id="ARBA00022815"/>
    </source>
</evidence>
<protein>
    <recommendedName>
        <fullName evidence="8">Sulfakinin</fullName>
    </recommendedName>
</protein>
<keyword evidence="5" id="KW-0527">Neuropeptide</keyword>
<evidence type="ECO:0008006" key="8">
    <source>
        <dbReference type="Google" id="ProtNLM"/>
    </source>
</evidence>
<dbReference type="Proteomes" id="UP001258017">
    <property type="component" value="Unassembled WGS sequence"/>
</dbReference>
<keyword evidence="7" id="KW-1185">Reference proteome</keyword>
<reference evidence="6" key="1">
    <citation type="submission" date="2021-08" db="EMBL/GenBank/DDBJ databases">
        <authorList>
            <person name="Misof B."/>
            <person name="Oliver O."/>
            <person name="Podsiadlowski L."/>
            <person name="Donath A."/>
            <person name="Peters R."/>
            <person name="Mayer C."/>
            <person name="Rust J."/>
            <person name="Gunkel S."/>
            <person name="Lesny P."/>
            <person name="Martin S."/>
            <person name="Oeyen J.P."/>
            <person name="Petersen M."/>
            <person name="Panagiotis P."/>
            <person name="Wilbrandt J."/>
            <person name="Tanja T."/>
        </authorList>
    </citation>
    <scope>NUCLEOTIDE SEQUENCE</scope>
    <source>
        <strain evidence="6">GBR_01_08_01A</strain>
        <tissue evidence="6">Thorax + abdomen</tissue>
    </source>
</reference>
<dbReference type="GO" id="GO:0005576">
    <property type="term" value="C:extracellular region"/>
    <property type="evidence" value="ECO:0007669"/>
    <property type="project" value="UniProtKB-SubCell"/>
</dbReference>
<dbReference type="AlphaFoldDB" id="A0AAD9RP85"/>
<keyword evidence="4" id="KW-0027">Amidation</keyword>
<dbReference type="EMBL" id="JAIFRP010000030">
    <property type="protein sequence ID" value="KAK2583228.1"/>
    <property type="molecule type" value="Genomic_DNA"/>
</dbReference>
<dbReference type="Pfam" id="PF08257">
    <property type="entry name" value="Sulfakinin"/>
    <property type="match status" value="1"/>
</dbReference>
<keyword evidence="3" id="KW-0964">Secreted</keyword>
<dbReference type="GO" id="GO:0007218">
    <property type="term" value="P:neuropeptide signaling pathway"/>
    <property type="evidence" value="ECO:0007669"/>
    <property type="project" value="UniProtKB-KW"/>
</dbReference>
<gene>
    <name evidence="6" type="ORF">KPH14_009246</name>
</gene>
<evidence type="ECO:0000256" key="5">
    <source>
        <dbReference type="ARBA" id="ARBA00023320"/>
    </source>
</evidence>
<dbReference type="InterPro" id="IPR013152">
    <property type="entry name" value="Gastrin/cholecystokinin_CS"/>
</dbReference>
<evidence type="ECO:0000313" key="6">
    <source>
        <dbReference type="EMBL" id="KAK2583228.1"/>
    </source>
</evidence>
<evidence type="ECO:0000256" key="1">
    <source>
        <dbReference type="ARBA" id="ARBA00004613"/>
    </source>
</evidence>